<reference evidence="1 2" key="1">
    <citation type="journal article" date="2023" name="IMA Fungus">
        <title>Comparative genomic study of the Penicillium genus elucidates a diverse pangenome and 15 lateral gene transfer events.</title>
        <authorList>
            <person name="Petersen C."/>
            <person name="Sorensen T."/>
            <person name="Nielsen M.R."/>
            <person name="Sondergaard T.E."/>
            <person name="Sorensen J.L."/>
            <person name="Fitzpatrick D.A."/>
            <person name="Frisvad J.C."/>
            <person name="Nielsen K.L."/>
        </authorList>
    </citation>
    <scope>NUCLEOTIDE SEQUENCE [LARGE SCALE GENOMIC DNA]</scope>
    <source>
        <strain evidence="1 2">IBT 35679</strain>
    </source>
</reference>
<dbReference type="AlphaFoldDB" id="A0AAD6CXC1"/>
<comment type="caution">
    <text evidence="1">The sequence shown here is derived from an EMBL/GenBank/DDBJ whole genome shotgun (WGS) entry which is preliminary data.</text>
</comment>
<gene>
    <name evidence="1" type="ORF">N7494_006897</name>
</gene>
<accession>A0AAD6CXC1</accession>
<keyword evidence="2" id="KW-1185">Reference proteome</keyword>
<protein>
    <submittedName>
        <fullName evidence="1">Uncharacterized protein</fullName>
    </submittedName>
</protein>
<evidence type="ECO:0000313" key="1">
    <source>
        <dbReference type="EMBL" id="KAJ5541821.1"/>
    </source>
</evidence>
<organism evidence="1 2">
    <name type="scientific">Penicillium frequentans</name>
    <dbReference type="NCBI Taxonomy" id="3151616"/>
    <lineage>
        <taxon>Eukaryota</taxon>
        <taxon>Fungi</taxon>
        <taxon>Dikarya</taxon>
        <taxon>Ascomycota</taxon>
        <taxon>Pezizomycotina</taxon>
        <taxon>Eurotiomycetes</taxon>
        <taxon>Eurotiomycetidae</taxon>
        <taxon>Eurotiales</taxon>
        <taxon>Aspergillaceae</taxon>
        <taxon>Penicillium</taxon>
    </lineage>
</organism>
<dbReference type="EMBL" id="JAQIZZ010000005">
    <property type="protein sequence ID" value="KAJ5541821.1"/>
    <property type="molecule type" value="Genomic_DNA"/>
</dbReference>
<name>A0AAD6CXC1_9EURO</name>
<evidence type="ECO:0000313" key="2">
    <source>
        <dbReference type="Proteomes" id="UP001220324"/>
    </source>
</evidence>
<sequence length="70" mass="7268">MAFHVPAVQGTISDSSQLALAAVRAELEQTSNRSGSIVVVGRRSDTIEADIELSPDESVGTGTRQALGTI</sequence>
<proteinExistence type="predicted"/>
<dbReference type="Proteomes" id="UP001220324">
    <property type="component" value="Unassembled WGS sequence"/>
</dbReference>